<evidence type="ECO:0000256" key="10">
    <source>
        <dbReference type="ARBA" id="ARBA00022840"/>
    </source>
</evidence>
<evidence type="ECO:0000256" key="11">
    <source>
        <dbReference type="ARBA" id="ARBA00023098"/>
    </source>
</evidence>
<dbReference type="GO" id="GO:0009029">
    <property type="term" value="F:lipid-A 4'-kinase activity"/>
    <property type="evidence" value="ECO:0007669"/>
    <property type="project" value="UniProtKB-EC"/>
</dbReference>
<dbReference type="NCBIfam" id="TIGR00682">
    <property type="entry name" value="lpxK"/>
    <property type="match status" value="1"/>
</dbReference>
<comment type="caution">
    <text evidence="14">The sequence shown here is derived from an EMBL/GenBank/DDBJ whole genome shotgun (WGS) entry which is preliminary data.</text>
</comment>
<evidence type="ECO:0000256" key="8">
    <source>
        <dbReference type="ARBA" id="ARBA00022741"/>
    </source>
</evidence>
<keyword evidence="6 13" id="KW-0441">Lipid A biosynthesis</keyword>
<evidence type="ECO:0000313" key="14">
    <source>
        <dbReference type="EMBL" id="MBZ6076084.1"/>
    </source>
</evidence>
<name>A0ABS7VKM4_9HYPH</name>
<evidence type="ECO:0000256" key="1">
    <source>
        <dbReference type="ARBA" id="ARBA00002274"/>
    </source>
</evidence>
<dbReference type="HAMAP" id="MF_00409">
    <property type="entry name" value="LpxK"/>
    <property type="match status" value="1"/>
</dbReference>
<dbReference type="EC" id="2.7.1.130" evidence="3 13"/>
<evidence type="ECO:0000256" key="6">
    <source>
        <dbReference type="ARBA" id="ARBA00022556"/>
    </source>
</evidence>
<dbReference type="PANTHER" id="PTHR42724">
    <property type="entry name" value="TETRAACYLDISACCHARIDE 4'-KINASE"/>
    <property type="match status" value="1"/>
</dbReference>
<evidence type="ECO:0000256" key="13">
    <source>
        <dbReference type="HAMAP-Rule" id="MF_00409"/>
    </source>
</evidence>
<dbReference type="Proteomes" id="UP000704176">
    <property type="component" value="Unassembled WGS sequence"/>
</dbReference>
<evidence type="ECO:0000256" key="9">
    <source>
        <dbReference type="ARBA" id="ARBA00022777"/>
    </source>
</evidence>
<comment type="similarity">
    <text evidence="13">Belongs to the LpxK family.</text>
</comment>
<comment type="catalytic activity">
    <reaction evidence="13">
        <text>a lipid A disaccharide + ATP = a lipid IVA + ADP + H(+)</text>
        <dbReference type="Rhea" id="RHEA:67840"/>
        <dbReference type="ChEBI" id="CHEBI:15378"/>
        <dbReference type="ChEBI" id="CHEBI:30616"/>
        <dbReference type="ChEBI" id="CHEBI:176343"/>
        <dbReference type="ChEBI" id="CHEBI:176425"/>
        <dbReference type="ChEBI" id="CHEBI:456216"/>
        <dbReference type="EC" id="2.7.1.130"/>
    </reaction>
</comment>
<dbReference type="Pfam" id="PF02606">
    <property type="entry name" value="LpxK"/>
    <property type="match status" value="1"/>
</dbReference>
<evidence type="ECO:0000256" key="3">
    <source>
        <dbReference type="ARBA" id="ARBA00012071"/>
    </source>
</evidence>
<comment type="function">
    <text evidence="1 13">Transfers the gamma-phosphate of ATP to the 4'-position of a tetraacyldisaccharide 1-phosphate intermediate (termed DS-1-P) to form tetraacyldisaccharide 1,4'-bis-phosphate (lipid IVA).</text>
</comment>
<keyword evidence="7 13" id="KW-0808">Transferase</keyword>
<dbReference type="InterPro" id="IPR003758">
    <property type="entry name" value="LpxK"/>
</dbReference>
<dbReference type="InterPro" id="IPR027417">
    <property type="entry name" value="P-loop_NTPase"/>
</dbReference>
<keyword evidence="5 13" id="KW-0444">Lipid biosynthesis</keyword>
<evidence type="ECO:0000256" key="7">
    <source>
        <dbReference type="ARBA" id="ARBA00022679"/>
    </source>
</evidence>
<sequence>MRAPGFWTRTPPSPLARLLRPLGALYSAATARRMRREGVSADVPILCVGNFTAGGAGKTPTAIALAEMLIDAGERPAFLSRGYGGRLAGPVRVEIDHAASDVGDEPLLLAGMAPTIVSRDRPAGAKLAVETGANLVIMDDGLQNPSLKKDFAIAVVDGASGIGNALALPAGPLRASLDTQLPYVDAVLVIGEGEAGEDVAAAAQRQGKPVFLGRLEPSPEIVESLRGKPLLAFAGIGRPEKFFATLEAHGLQVAHAIPYPDHHAFNTRDVKELRSEAERRGLQPVTTEKDLARIAGATDLPPWPALMALPVRLRLDDMAGLRRLALERINAKRLR</sequence>
<evidence type="ECO:0000256" key="4">
    <source>
        <dbReference type="ARBA" id="ARBA00016436"/>
    </source>
</evidence>
<comment type="pathway">
    <text evidence="2 13">Glycolipid biosynthesis; lipid IV(A) biosynthesis; lipid IV(A) from (3R)-3-hydroxytetradecanoyl-[acyl-carrier-protein] and UDP-N-acetyl-alpha-D-glucosamine: step 6/6.</text>
</comment>
<proteinExistence type="inferred from homology"/>
<feature type="binding site" evidence="13">
    <location>
        <begin position="52"/>
        <end position="59"/>
    </location>
    <ligand>
        <name>ATP</name>
        <dbReference type="ChEBI" id="CHEBI:30616"/>
    </ligand>
</feature>
<gene>
    <name evidence="13 14" type="primary">lpxK</name>
    <name evidence="14" type="ORF">K9B37_07245</name>
</gene>
<reference evidence="14 15" key="1">
    <citation type="submission" date="2021-09" db="EMBL/GenBank/DDBJ databases">
        <title>The complete genome sequence of a new microorganism.</title>
        <authorList>
            <person name="Zi Z."/>
        </authorList>
    </citation>
    <scope>NUCLEOTIDE SEQUENCE [LARGE SCALE GENOMIC DNA]</scope>
    <source>
        <strain evidence="14 15">WGZ8</strain>
    </source>
</reference>
<evidence type="ECO:0000256" key="12">
    <source>
        <dbReference type="ARBA" id="ARBA00029757"/>
    </source>
</evidence>
<dbReference type="SUPFAM" id="SSF52540">
    <property type="entry name" value="P-loop containing nucleoside triphosphate hydrolases"/>
    <property type="match status" value="1"/>
</dbReference>
<dbReference type="RefSeq" id="WP_224312396.1">
    <property type="nucleotide sequence ID" value="NZ_JAIRBM010000004.1"/>
</dbReference>
<evidence type="ECO:0000256" key="2">
    <source>
        <dbReference type="ARBA" id="ARBA00004870"/>
    </source>
</evidence>
<organism evidence="14 15">
    <name type="scientific">Microvirga puerhi</name>
    <dbReference type="NCBI Taxonomy" id="2876078"/>
    <lineage>
        <taxon>Bacteria</taxon>
        <taxon>Pseudomonadati</taxon>
        <taxon>Pseudomonadota</taxon>
        <taxon>Alphaproteobacteria</taxon>
        <taxon>Hyphomicrobiales</taxon>
        <taxon>Methylobacteriaceae</taxon>
        <taxon>Microvirga</taxon>
    </lineage>
</organism>
<keyword evidence="9 13" id="KW-0418">Kinase</keyword>
<dbReference type="EMBL" id="JAIRBM010000004">
    <property type="protein sequence ID" value="MBZ6076084.1"/>
    <property type="molecule type" value="Genomic_DNA"/>
</dbReference>
<evidence type="ECO:0000256" key="5">
    <source>
        <dbReference type="ARBA" id="ARBA00022516"/>
    </source>
</evidence>
<keyword evidence="10 13" id="KW-0067">ATP-binding</keyword>
<keyword evidence="8 13" id="KW-0547">Nucleotide-binding</keyword>
<accession>A0ABS7VKM4</accession>
<keyword evidence="15" id="KW-1185">Reference proteome</keyword>
<evidence type="ECO:0000313" key="15">
    <source>
        <dbReference type="Proteomes" id="UP000704176"/>
    </source>
</evidence>
<keyword evidence="11 13" id="KW-0443">Lipid metabolism</keyword>
<protein>
    <recommendedName>
        <fullName evidence="4 13">Tetraacyldisaccharide 4'-kinase</fullName>
        <ecNumber evidence="3 13">2.7.1.130</ecNumber>
    </recommendedName>
    <alternativeName>
        <fullName evidence="12 13">Lipid A 4'-kinase</fullName>
    </alternativeName>
</protein>
<dbReference type="PANTHER" id="PTHR42724:SF1">
    <property type="entry name" value="TETRAACYLDISACCHARIDE 4'-KINASE, MITOCHONDRIAL-RELATED"/>
    <property type="match status" value="1"/>
</dbReference>